<gene>
    <name evidence="1" type="ORF">H5985_02570</name>
</gene>
<organism evidence="1 2">
    <name type="scientific">Parasutterella secunda</name>
    <dbReference type="NCBI Taxonomy" id="626947"/>
    <lineage>
        <taxon>Bacteria</taxon>
        <taxon>Pseudomonadati</taxon>
        <taxon>Pseudomonadota</taxon>
        <taxon>Betaproteobacteria</taxon>
        <taxon>Burkholderiales</taxon>
        <taxon>Sutterellaceae</taxon>
        <taxon>Parasutterella</taxon>
    </lineage>
</organism>
<protein>
    <submittedName>
        <fullName evidence="1">Uncharacterized protein</fullName>
    </submittedName>
</protein>
<proteinExistence type="predicted"/>
<dbReference type="RefSeq" id="WP_205049754.1">
    <property type="nucleotide sequence ID" value="NZ_JACJKX010000003.1"/>
</dbReference>
<name>A0ABS2GQQ0_9BURK</name>
<reference evidence="1 2" key="1">
    <citation type="journal article" date="2021" name="Sci. Rep.">
        <title>The distribution of antibiotic resistance genes in chicken gut microbiota commensals.</title>
        <authorList>
            <person name="Juricova H."/>
            <person name="Matiasovicova J."/>
            <person name="Kubasova T."/>
            <person name="Cejkova D."/>
            <person name="Rychlik I."/>
        </authorList>
    </citation>
    <scope>NUCLEOTIDE SEQUENCE [LARGE SCALE GENOMIC DNA]</scope>
    <source>
        <strain evidence="1 2">An562</strain>
    </source>
</reference>
<evidence type="ECO:0000313" key="2">
    <source>
        <dbReference type="Proteomes" id="UP000777002"/>
    </source>
</evidence>
<accession>A0ABS2GQQ0</accession>
<dbReference type="Proteomes" id="UP000777002">
    <property type="component" value="Unassembled WGS sequence"/>
</dbReference>
<keyword evidence="2" id="KW-1185">Reference proteome</keyword>
<comment type="caution">
    <text evidence="1">The sequence shown here is derived from an EMBL/GenBank/DDBJ whole genome shotgun (WGS) entry which is preliminary data.</text>
</comment>
<dbReference type="EMBL" id="JACJKX010000003">
    <property type="protein sequence ID" value="MBM6928153.1"/>
    <property type="molecule type" value="Genomic_DNA"/>
</dbReference>
<evidence type="ECO:0000313" key="1">
    <source>
        <dbReference type="EMBL" id="MBM6928153.1"/>
    </source>
</evidence>
<sequence>MTLDNLIEFLRQIRTEQNGKREVLIHDMTDRNYLKDYKILFLSFNRIITTKTTVDEILINIDRGSEEE</sequence>